<gene>
    <name evidence="2" type="ORF">SAMN05216204_14038</name>
</gene>
<dbReference type="STRING" id="1164594.SAMN05216204_14038"/>
<dbReference type="Proteomes" id="UP000198639">
    <property type="component" value="Unassembled WGS sequence"/>
</dbReference>
<sequence length="92" mass="10129">MEFFGFWLICSVATAIVASSKGRSTFGWLILGFLFSFIALILVAVLPSQKVAPRDPNAPTPDTHVRCPDCREFVYKDARKCKHCGIALVPNA</sequence>
<keyword evidence="1" id="KW-0472">Membrane</keyword>
<name>A0A1I1VTR0_9BURK</name>
<dbReference type="AlphaFoldDB" id="A0A1I1VTR0"/>
<evidence type="ECO:0000313" key="2">
    <source>
        <dbReference type="EMBL" id="SFD83940.1"/>
    </source>
</evidence>
<dbReference type="EMBL" id="FOLD01000040">
    <property type="protein sequence ID" value="SFD83940.1"/>
    <property type="molecule type" value="Genomic_DNA"/>
</dbReference>
<protein>
    <recommendedName>
        <fullName evidence="4">Zinc-ribbon domain-containing protein</fullName>
    </recommendedName>
</protein>
<proteinExistence type="predicted"/>
<organism evidence="2 3">
    <name type="scientific">Massilia yuzhufengensis</name>
    <dbReference type="NCBI Taxonomy" id="1164594"/>
    <lineage>
        <taxon>Bacteria</taxon>
        <taxon>Pseudomonadati</taxon>
        <taxon>Pseudomonadota</taxon>
        <taxon>Betaproteobacteria</taxon>
        <taxon>Burkholderiales</taxon>
        <taxon>Oxalobacteraceae</taxon>
        <taxon>Telluria group</taxon>
        <taxon>Massilia</taxon>
    </lineage>
</organism>
<evidence type="ECO:0000256" key="1">
    <source>
        <dbReference type="SAM" id="Phobius"/>
    </source>
</evidence>
<reference evidence="3" key="1">
    <citation type="submission" date="2016-10" db="EMBL/GenBank/DDBJ databases">
        <authorList>
            <person name="Varghese N."/>
            <person name="Submissions S."/>
        </authorList>
    </citation>
    <scope>NUCLEOTIDE SEQUENCE [LARGE SCALE GENOMIC DNA]</scope>
    <source>
        <strain evidence="3">CGMCC 1.12041</strain>
    </source>
</reference>
<accession>A0A1I1VTR0</accession>
<evidence type="ECO:0000313" key="3">
    <source>
        <dbReference type="Proteomes" id="UP000198639"/>
    </source>
</evidence>
<keyword evidence="3" id="KW-1185">Reference proteome</keyword>
<evidence type="ECO:0008006" key="4">
    <source>
        <dbReference type="Google" id="ProtNLM"/>
    </source>
</evidence>
<feature type="transmembrane region" description="Helical" evidence="1">
    <location>
        <begin position="25"/>
        <end position="46"/>
    </location>
</feature>
<keyword evidence="1" id="KW-1133">Transmembrane helix</keyword>
<keyword evidence="1" id="KW-0812">Transmembrane</keyword>